<dbReference type="RefSeq" id="WP_093727920.1">
    <property type="nucleotide sequence ID" value="NZ_FMZB01000008.1"/>
</dbReference>
<dbReference type="Proteomes" id="UP000198666">
    <property type="component" value="Unassembled WGS sequence"/>
</dbReference>
<dbReference type="EMBL" id="FMZB01000008">
    <property type="protein sequence ID" value="SDD25194.1"/>
    <property type="molecule type" value="Genomic_DNA"/>
</dbReference>
<evidence type="ECO:0008006" key="3">
    <source>
        <dbReference type="Google" id="ProtNLM"/>
    </source>
</evidence>
<name>A0A1G6T8K6_9BACI</name>
<sequence length="99" mass="11217">MKKKIMISFVLLLLIASGIWGFFAYKKNSVANAVHEYLIDSGKQESDIVSLEPFIANLSGNENYMVAVKLKDDARTYYYYKSDDGKVMLESTRIGSTVY</sequence>
<reference evidence="2" key="1">
    <citation type="submission" date="2016-10" db="EMBL/GenBank/DDBJ databases">
        <authorList>
            <person name="Varghese N."/>
            <person name="Submissions S."/>
        </authorList>
    </citation>
    <scope>NUCLEOTIDE SEQUENCE [LARGE SCALE GENOMIC DNA]</scope>
    <source>
        <strain evidence="2">DSM 21620</strain>
    </source>
</reference>
<dbReference type="AlphaFoldDB" id="A0A1G6T8K6"/>
<dbReference type="STRING" id="361279.SAMN05421663_10883"/>
<proteinExistence type="predicted"/>
<dbReference type="OrthoDB" id="2455568at2"/>
<protein>
    <recommendedName>
        <fullName evidence="3">DUF3139 domain-containing protein</fullName>
    </recommendedName>
</protein>
<accession>A0A1G6T8K6</accession>
<keyword evidence="2" id="KW-1185">Reference proteome</keyword>
<evidence type="ECO:0000313" key="1">
    <source>
        <dbReference type="EMBL" id="SDD25194.1"/>
    </source>
</evidence>
<organism evidence="1 2">
    <name type="scientific">Terribacillus halophilus</name>
    <dbReference type="NCBI Taxonomy" id="361279"/>
    <lineage>
        <taxon>Bacteria</taxon>
        <taxon>Bacillati</taxon>
        <taxon>Bacillota</taxon>
        <taxon>Bacilli</taxon>
        <taxon>Bacillales</taxon>
        <taxon>Bacillaceae</taxon>
        <taxon>Terribacillus</taxon>
    </lineage>
</organism>
<evidence type="ECO:0000313" key="2">
    <source>
        <dbReference type="Proteomes" id="UP000198666"/>
    </source>
</evidence>
<gene>
    <name evidence="1" type="ORF">SAMN05421663_10883</name>
</gene>